<evidence type="ECO:0000256" key="5">
    <source>
        <dbReference type="ARBA" id="ARBA00022884"/>
    </source>
</evidence>
<dbReference type="SMART" id="SM00490">
    <property type="entry name" value="HELICc"/>
    <property type="match status" value="1"/>
</dbReference>
<keyword evidence="2 6" id="KW-0378">Hydrolase</keyword>
<evidence type="ECO:0000259" key="10">
    <source>
        <dbReference type="PROSITE" id="PS51194"/>
    </source>
</evidence>
<keyword evidence="12" id="KW-1185">Reference proteome</keyword>
<dbReference type="PROSITE" id="PS51192">
    <property type="entry name" value="HELICASE_ATP_BIND_1"/>
    <property type="match status" value="1"/>
</dbReference>
<dbReference type="InterPro" id="IPR001650">
    <property type="entry name" value="Helicase_C-like"/>
</dbReference>
<dbReference type="SUPFAM" id="SSF52540">
    <property type="entry name" value="P-loop containing nucleoside triphosphate hydrolases"/>
    <property type="match status" value="1"/>
</dbReference>
<feature type="domain" description="Helicase C-terminal" evidence="10">
    <location>
        <begin position="314"/>
        <end position="491"/>
    </location>
</feature>
<keyword evidence="5 7" id="KW-0694">RNA-binding</keyword>
<dbReference type="CDD" id="cd18787">
    <property type="entry name" value="SF2_C_DEAD"/>
    <property type="match status" value="1"/>
</dbReference>
<organism evidence="11 12">
    <name type="scientific">Diploptera punctata</name>
    <name type="common">Pacific beetle cockroach</name>
    <dbReference type="NCBI Taxonomy" id="6984"/>
    <lineage>
        <taxon>Eukaryota</taxon>
        <taxon>Metazoa</taxon>
        <taxon>Ecdysozoa</taxon>
        <taxon>Arthropoda</taxon>
        <taxon>Hexapoda</taxon>
        <taxon>Insecta</taxon>
        <taxon>Pterygota</taxon>
        <taxon>Neoptera</taxon>
        <taxon>Polyneoptera</taxon>
        <taxon>Dictyoptera</taxon>
        <taxon>Blattodea</taxon>
        <taxon>Blaberoidea</taxon>
        <taxon>Blaberidae</taxon>
        <taxon>Diplopterinae</taxon>
        <taxon>Diploptera</taxon>
    </lineage>
</organism>
<dbReference type="Gene3D" id="3.40.50.300">
    <property type="entry name" value="P-loop containing nucleotide triphosphate hydrolases"/>
    <property type="match status" value="2"/>
</dbReference>
<proteinExistence type="inferred from homology"/>
<gene>
    <name evidence="11" type="ORF">L9F63_012109</name>
</gene>
<keyword evidence="3 6" id="KW-0347">Helicase</keyword>
<evidence type="ECO:0000259" key="9">
    <source>
        <dbReference type="PROSITE" id="PS51192"/>
    </source>
</evidence>
<dbReference type="EMBL" id="JASPKZ010001957">
    <property type="protein sequence ID" value="KAJ9596853.1"/>
    <property type="molecule type" value="Genomic_DNA"/>
</dbReference>
<evidence type="ECO:0000256" key="8">
    <source>
        <dbReference type="SAM" id="MobiDB-lite"/>
    </source>
</evidence>
<dbReference type="PANTHER" id="PTHR24031">
    <property type="entry name" value="RNA HELICASE"/>
    <property type="match status" value="1"/>
</dbReference>
<dbReference type="GO" id="GO:0003723">
    <property type="term" value="F:RNA binding"/>
    <property type="evidence" value="ECO:0007669"/>
    <property type="project" value="UniProtKB-UniRule"/>
</dbReference>
<dbReference type="InterPro" id="IPR011545">
    <property type="entry name" value="DEAD/DEAH_box_helicase_dom"/>
</dbReference>
<evidence type="ECO:0000313" key="11">
    <source>
        <dbReference type="EMBL" id="KAJ9596853.1"/>
    </source>
</evidence>
<dbReference type="Proteomes" id="UP001233999">
    <property type="component" value="Unassembled WGS sequence"/>
</dbReference>
<dbReference type="GO" id="GO:0016787">
    <property type="term" value="F:hydrolase activity"/>
    <property type="evidence" value="ECO:0007669"/>
    <property type="project" value="UniProtKB-KW"/>
</dbReference>
<evidence type="ECO:0000256" key="7">
    <source>
        <dbReference type="RuleBase" id="RU365068"/>
    </source>
</evidence>
<evidence type="ECO:0000313" key="12">
    <source>
        <dbReference type="Proteomes" id="UP001233999"/>
    </source>
</evidence>
<feature type="domain" description="Helicase ATP-binding" evidence="9">
    <location>
        <begin position="114"/>
        <end position="298"/>
    </location>
</feature>
<dbReference type="Pfam" id="PF00270">
    <property type="entry name" value="DEAD"/>
    <property type="match status" value="1"/>
</dbReference>
<evidence type="ECO:0000256" key="3">
    <source>
        <dbReference type="ARBA" id="ARBA00022806"/>
    </source>
</evidence>
<dbReference type="Pfam" id="PF00271">
    <property type="entry name" value="Helicase_C"/>
    <property type="match status" value="1"/>
</dbReference>
<comment type="similarity">
    <text evidence="6">Belongs to the DEAD box helicase family.</text>
</comment>
<dbReference type="CDD" id="cd17949">
    <property type="entry name" value="DEADc_DDX31"/>
    <property type="match status" value="1"/>
</dbReference>
<sequence>MIVQDLPKIDIWKGQGRVNKKRHIGEFKEKSHVSKEGQKSHINKDEAENRGRISSLFLKNPEIPKFATRAVKPVSEPVFSSQPFKDLALHPFTVSNLDQNLGLQKLTTVQQKAIPVLLSGGDALIRSQTGSGKTLAYALPIIEELQSIRPKITRAEGIRAVIVVPTRELALQTYEWFVKLVKPFTWIVPGYLVGGEKRKAEKARLRKGITVLIGTPGRLLDHIEHTKALHLNKVNWLVLDEADRLLDMGYEKDVASFLNALNSQQEAGSSHRTVLLSATLTSAVERLAGLTLQSPTFVDAAGDEVEDDLVIPESLKQFYILTPAKLRLVTLSAVVRWKCQKSKMLIFCATQDMVDFHTELLEYGVTSVQLFKLHGNMTQSERTQVFKTFRAADSGVLLCTDVAARGLDLPRVDCIVQYTGPSSPGDYVHRVGRTARVGTSGDAIIFLTPSEVQFIPPNWRAELDSGSSVEEVATSLQTRYEEAVVADTHLHDLASK</sequence>
<feature type="compositionally biased region" description="Basic and acidic residues" evidence="8">
    <location>
        <begin position="24"/>
        <end position="46"/>
    </location>
</feature>
<dbReference type="AlphaFoldDB" id="A0AAD8ACZ9"/>
<reference evidence="11" key="1">
    <citation type="journal article" date="2023" name="IScience">
        <title>Live-bearing cockroach genome reveals convergent evolutionary mechanisms linked to viviparity in insects and beyond.</title>
        <authorList>
            <person name="Fouks B."/>
            <person name="Harrison M.C."/>
            <person name="Mikhailova A.A."/>
            <person name="Marchal E."/>
            <person name="English S."/>
            <person name="Carruthers M."/>
            <person name="Jennings E.C."/>
            <person name="Chiamaka E.L."/>
            <person name="Frigard R.A."/>
            <person name="Pippel M."/>
            <person name="Attardo G.M."/>
            <person name="Benoit J.B."/>
            <person name="Bornberg-Bauer E."/>
            <person name="Tobe S.S."/>
        </authorList>
    </citation>
    <scope>NUCLEOTIDE SEQUENCE</scope>
    <source>
        <strain evidence="11">Stay&amp;Tobe</strain>
    </source>
</reference>
<comment type="catalytic activity">
    <reaction evidence="7">
        <text>ATP + H2O = ADP + phosphate + H(+)</text>
        <dbReference type="Rhea" id="RHEA:13065"/>
        <dbReference type="ChEBI" id="CHEBI:15377"/>
        <dbReference type="ChEBI" id="CHEBI:15378"/>
        <dbReference type="ChEBI" id="CHEBI:30616"/>
        <dbReference type="ChEBI" id="CHEBI:43474"/>
        <dbReference type="ChEBI" id="CHEBI:456216"/>
        <dbReference type="EC" id="3.6.4.13"/>
    </reaction>
</comment>
<dbReference type="PROSITE" id="PS51194">
    <property type="entry name" value="HELICASE_CTER"/>
    <property type="match status" value="1"/>
</dbReference>
<evidence type="ECO:0000256" key="4">
    <source>
        <dbReference type="ARBA" id="ARBA00022840"/>
    </source>
</evidence>
<dbReference type="GO" id="GO:0003724">
    <property type="term" value="F:RNA helicase activity"/>
    <property type="evidence" value="ECO:0007669"/>
    <property type="project" value="UniProtKB-EC"/>
</dbReference>
<dbReference type="EC" id="3.6.4.13" evidence="7"/>
<reference evidence="11" key="2">
    <citation type="submission" date="2023-05" db="EMBL/GenBank/DDBJ databases">
        <authorList>
            <person name="Fouks B."/>
        </authorList>
    </citation>
    <scope>NUCLEOTIDE SEQUENCE</scope>
    <source>
        <strain evidence="11">Stay&amp;Tobe</strain>
        <tissue evidence="11">Testes</tissue>
    </source>
</reference>
<dbReference type="PROSITE" id="PS00039">
    <property type="entry name" value="DEAD_ATP_HELICASE"/>
    <property type="match status" value="1"/>
</dbReference>
<evidence type="ECO:0000256" key="2">
    <source>
        <dbReference type="ARBA" id="ARBA00022801"/>
    </source>
</evidence>
<comment type="domain">
    <text evidence="7">The Q motif is unique to and characteristic of the DEAD box family of RNA helicases and controls ATP binding and hydrolysis.</text>
</comment>
<dbReference type="GO" id="GO:0005524">
    <property type="term" value="F:ATP binding"/>
    <property type="evidence" value="ECO:0007669"/>
    <property type="project" value="UniProtKB-UniRule"/>
</dbReference>
<evidence type="ECO:0000256" key="6">
    <source>
        <dbReference type="RuleBase" id="RU000492"/>
    </source>
</evidence>
<keyword evidence="1 6" id="KW-0547">Nucleotide-binding</keyword>
<dbReference type="InterPro" id="IPR027417">
    <property type="entry name" value="P-loop_NTPase"/>
</dbReference>
<feature type="region of interest" description="Disordered" evidence="8">
    <location>
        <begin position="23"/>
        <end position="46"/>
    </location>
</feature>
<keyword evidence="4 6" id="KW-0067">ATP-binding</keyword>
<feature type="non-terminal residue" evidence="11">
    <location>
        <position position="1"/>
    </location>
</feature>
<comment type="caution">
    <text evidence="11">The sequence shown here is derived from an EMBL/GenBank/DDBJ whole genome shotgun (WGS) entry which is preliminary data.</text>
</comment>
<protein>
    <recommendedName>
        <fullName evidence="7">ATP-dependent RNA helicase</fullName>
        <ecNumber evidence="7">3.6.4.13</ecNumber>
    </recommendedName>
</protein>
<accession>A0AAD8ACZ9</accession>
<dbReference type="InterPro" id="IPR000629">
    <property type="entry name" value="RNA-helicase_DEAD-box_CS"/>
</dbReference>
<evidence type="ECO:0000256" key="1">
    <source>
        <dbReference type="ARBA" id="ARBA00022741"/>
    </source>
</evidence>
<comment type="function">
    <text evidence="7">RNA helicase.</text>
</comment>
<name>A0AAD8ACZ9_DIPPU</name>
<dbReference type="SMART" id="SM00487">
    <property type="entry name" value="DEXDc"/>
    <property type="match status" value="1"/>
</dbReference>
<dbReference type="InterPro" id="IPR014001">
    <property type="entry name" value="Helicase_ATP-bd"/>
</dbReference>